<feature type="signal peptide" evidence="2">
    <location>
        <begin position="1"/>
        <end position="38"/>
    </location>
</feature>
<reference evidence="3 4" key="1">
    <citation type="submission" date="2018-02" db="EMBL/GenBank/DDBJ databases">
        <title>Comparative genomes isolates from brazilian mangrove.</title>
        <authorList>
            <person name="Araujo J.E."/>
            <person name="Taketani R.G."/>
            <person name="Silva M.C.P."/>
            <person name="Loureco M.V."/>
            <person name="Andreote F.D."/>
        </authorList>
    </citation>
    <scope>NUCLEOTIDE SEQUENCE [LARGE SCALE GENOMIC DNA]</scope>
    <source>
        <strain evidence="3 4">NAP PRIS-MGV</strain>
    </source>
</reference>
<dbReference type="AlphaFoldDB" id="A0A2S8F807"/>
<proteinExistence type="predicted"/>
<dbReference type="Pfam" id="PF13432">
    <property type="entry name" value="TPR_16"/>
    <property type="match status" value="1"/>
</dbReference>
<dbReference type="Pfam" id="PF14559">
    <property type="entry name" value="TPR_19"/>
    <property type="match status" value="1"/>
</dbReference>
<name>A0A2S8F807_9BACT</name>
<evidence type="ECO:0000256" key="2">
    <source>
        <dbReference type="SAM" id="SignalP"/>
    </source>
</evidence>
<accession>A0A2S8F807</accession>
<keyword evidence="2" id="KW-0732">Signal</keyword>
<dbReference type="Proteomes" id="UP000239388">
    <property type="component" value="Unassembled WGS sequence"/>
</dbReference>
<dbReference type="InterPro" id="IPR011990">
    <property type="entry name" value="TPR-like_helical_dom_sf"/>
</dbReference>
<keyword evidence="1" id="KW-0802">TPR repeat</keyword>
<dbReference type="SMART" id="SM00028">
    <property type="entry name" value="TPR"/>
    <property type="match status" value="6"/>
</dbReference>
<protein>
    <submittedName>
        <fullName evidence="3">Uncharacterized protein</fullName>
    </submittedName>
</protein>
<dbReference type="PANTHER" id="PTHR12558:SF13">
    <property type="entry name" value="CELL DIVISION CYCLE PROTEIN 27 HOMOLOG"/>
    <property type="match status" value="1"/>
</dbReference>
<comment type="caution">
    <text evidence="3">The sequence shown here is derived from an EMBL/GenBank/DDBJ whole genome shotgun (WGS) entry which is preliminary data.</text>
</comment>
<gene>
    <name evidence="3" type="ORF">C5Y98_25745</name>
</gene>
<organism evidence="3 4">
    <name type="scientific">Blastopirellula marina</name>
    <dbReference type="NCBI Taxonomy" id="124"/>
    <lineage>
        <taxon>Bacteria</taxon>
        <taxon>Pseudomonadati</taxon>
        <taxon>Planctomycetota</taxon>
        <taxon>Planctomycetia</taxon>
        <taxon>Pirellulales</taxon>
        <taxon>Pirellulaceae</taxon>
        <taxon>Blastopirellula</taxon>
    </lineage>
</organism>
<evidence type="ECO:0000313" key="3">
    <source>
        <dbReference type="EMBL" id="PQO28301.1"/>
    </source>
</evidence>
<evidence type="ECO:0000256" key="1">
    <source>
        <dbReference type="PROSITE-ProRule" id="PRU00339"/>
    </source>
</evidence>
<dbReference type="PANTHER" id="PTHR12558">
    <property type="entry name" value="CELL DIVISION CYCLE 16,23,27"/>
    <property type="match status" value="1"/>
</dbReference>
<feature type="repeat" description="TPR" evidence="1">
    <location>
        <begin position="125"/>
        <end position="158"/>
    </location>
</feature>
<dbReference type="Gene3D" id="1.25.40.10">
    <property type="entry name" value="Tetratricopeptide repeat domain"/>
    <property type="match status" value="1"/>
</dbReference>
<dbReference type="InterPro" id="IPR019734">
    <property type="entry name" value="TPR_rpt"/>
</dbReference>
<dbReference type="PROSITE" id="PS50005">
    <property type="entry name" value="TPR"/>
    <property type="match status" value="1"/>
</dbReference>
<sequence>MANGIARKSMARTAFTRFANRRALCASGFTLAALLACASGCSTFSRSQASHQRIIQARQLTQRGVQAMHRNDWNNATKLLAEAKEYSPYDVQARIHYAETLWKTDKREEAIRELEEALQLANDDPAIHTRLGRMYLDSGDPTQAHLAANRAIECDPKYAQAWKLQGDLALLRNDLASAKLSYIRAANNGEIMDREVQLRLASTYRRLGQPSQSLACISQVHQADFGQRLPADVGIEQALAYRDLGRNLEAADCLSELAESNELSEELLFAWAECEVAAGRLARAEFAANSVLHVNPQHGPALQLVGRLPAYRQQAQEAWRR</sequence>
<evidence type="ECO:0000313" key="4">
    <source>
        <dbReference type="Proteomes" id="UP000239388"/>
    </source>
</evidence>
<dbReference type="EMBL" id="PUIB01000025">
    <property type="protein sequence ID" value="PQO28301.1"/>
    <property type="molecule type" value="Genomic_DNA"/>
</dbReference>
<dbReference type="SUPFAM" id="SSF48452">
    <property type="entry name" value="TPR-like"/>
    <property type="match status" value="2"/>
</dbReference>
<feature type="chain" id="PRO_5015596490" evidence="2">
    <location>
        <begin position="39"/>
        <end position="321"/>
    </location>
</feature>